<feature type="non-terminal residue" evidence="1">
    <location>
        <position position="1"/>
    </location>
</feature>
<dbReference type="EMBL" id="MJEQ01002953">
    <property type="protein sequence ID" value="OIT26163.1"/>
    <property type="molecule type" value="Genomic_DNA"/>
</dbReference>
<accession>A0A1J6KTR1</accession>
<dbReference type="PANTHER" id="PTHR33144:SF45">
    <property type="entry name" value="TRANSPOSASE TNP1_EN_SPM-LIKE DOMAIN-CONTAINING PROTEIN"/>
    <property type="match status" value="1"/>
</dbReference>
<name>A0A1J6KTR1_NICAT</name>
<dbReference type="Pfam" id="PF03004">
    <property type="entry name" value="Transposase_24"/>
    <property type="match status" value="1"/>
</dbReference>
<comment type="caution">
    <text evidence="1">The sequence shown here is derived from an EMBL/GenBank/DDBJ whole genome shotgun (WGS) entry which is preliminary data.</text>
</comment>
<dbReference type="AlphaFoldDB" id="A0A1J6KTR1"/>
<reference evidence="1" key="1">
    <citation type="submission" date="2016-11" db="EMBL/GenBank/DDBJ databases">
        <title>The genome of Nicotiana attenuata.</title>
        <authorList>
            <person name="Xu S."/>
            <person name="Brockmoeller T."/>
            <person name="Gaquerel E."/>
            <person name="Navarro A."/>
            <person name="Kuhl H."/>
            <person name="Gase K."/>
            <person name="Ling Z."/>
            <person name="Zhou W."/>
            <person name="Kreitzer C."/>
            <person name="Stanke M."/>
            <person name="Tang H."/>
            <person name="Lyons E."/>
            <person name="Pandey P."/>
            <person name="Pandey S.P."/>
            <person name="Timmermann B."/>
            <person name="Baldwin I.T."/>
        </authorList>
    </citation>
    <scope>NUCLEOTIDE SEQUENCE [LARGE SCALE GENOMIC DNA]</scope>
    <source>
        <strain evidence="1">UT</strain>
    </source>
</reference>
<organism evidence="1 2">
    <name type="scientific">Nicotiana attenuata</name>
    <name type="common">Coyote tobacco</name>
    <dbReference type="NCBI Taxonomy" id="49451"/>
    <lineage>
        <taxon>Eukaryota</taxon>
        <taxon>Viridiplantae</taxon>
        <taxon>Streptophyta</taxon>
        <taxon>Embryophyta</taxon>
        <taxon>Tracheophyta</taxon>
        <taxon>Spermatophyta</taxon>
        <taxon>Magnoliopsida</taxon>
        <taxon>eudicotyledons</taxon>
        <taxon>Gunneridae</taxon>
        <taxon>Pentapetalae</taxon>
        <taxon>asterids</taxon>
        <taxon>lamiids</taxon>
        <taxon>Solanales</taxon>
        <taxon>Solanaceae</taxon>
        <taxon>Nicotianoideae</taxon>
        <taxon>Nicotianeae</taxon>
        <taxon>Nicotiana</taxon>
    </lineage>
</organism>
<proteinExistence type="predicted"/>
<sequence length="272" mass="31260">IPKPFVNRAFNDFVMSRFSFTSDPQKVKGWINNLLNKKWKEFRLKLYHEAEDPLLSKEDIIKNVPEGIPIVVTPMDQRALFVNYRFKEETKALCLRNQWIRGQQTLPHTSGAMSLTRRRALMKKQGKEVDRGKVWTETHKRKDGSYVNDQAREIGERIEEIRRQRPETRAEISPNDALGVVFGPEHPGRVRGLWHGVVFKQTSRRGGDSYMGAASTSAPPPQWVQEMANMRSQLNALTSLFQMKIGNISEEFAHLFPTPSQVSLLITPNYAL</sequence>
<dbReference type="PANTHER" id="PTHR33144">
    <property type="entry name" value="OS10G0409366 PROTEIN-RELATED"/>
    <property type="match status" value="1"/>
</dbReference>
<gene>
    <name evidence="1" type="ORF">A4A49_66003</name>
</gene>
<evidence type="ECO:0000313" key="1">
    <source>
        <dbReference type="EMBL" id="OIT26163.1"/>
    </source>
</evidence>
<evidence type="ECO:0000313" key="2">
    <source>
        <dbReference type="Proteomes" id="UP000187609"/>
    </source>
</evidence>
<protein>
    <submittedName>
        <fullName evidence="1">Uncharacterized protein</fullName>
    </submittedName>
</protein>
<dbReference type="Proteomes" id="UP000187609">
    <property type="component" value="Unassembled WGS sequence"/>
</dbReference>
<dbReference type="OMA" id="MDQRALF"/>
<dbReference type="Gramene" id="OIT26163">
    <property type="protein sequence ID" value="OIT26163"/>
    <property type="gene ID" value="A4A49_66003"/>
</dbReference>
<dbReference type="InterPro" id="IPR004252">
    <property type="entry name" value="Probable_transposase_24"/>
</dbReference>
<keyword evidence="2" id="KW-1185">Reference proteome</keyword>